<comment type="subcellular location">
    <subcellularLocation>
        <location evidence="1">Membrane</location>
        <topology evidence="1">Multi-pass membrane protein</topology>
    </subcellularLocation>
</comment>
<dbReference type="OrthoDB" id="1856718at2759"/>
<organism evidence="8 9">
    <name type="scientific">Populus tomentosa</name>
    <name type="common">Chinese white poplar</name>
    <dbReference type="NCBI Taxonomy" id="118781"/>
    <lineage>
        <taxon>Eukaryota</taxon>
        <taxon>Viridiplantae</taxon>
        <taxon>Streptophyta</taxon>
        <taxon>Embryophyta</taxon>
        <taxon>Tracheophyta</taxon>
        <taxon>Spermatophyta</taxon>
        <taxon>Magnoliopsida</taxon>
        <taxon>eudicotyledons</taxon>
        <taxon>Gunneridae</taxon>
        <taxon>Pentapetalae</taxon>
        <taxon>rosids</taxon>
        <taxon>fabids</taxon>
        <taxon>Malpighiales</taxon>
        <taxon>Salicaceae</taxon>
        <taxon>Saliceae</taxon>
        <taxon>Populus</taxon>
    </lineage>
</organism>
<sequence>MATPDERVAPAKLEGKHAAVLVCWLLGIGCLVSWNSMLTIEDYYALHFPVGFSNIWEKRTWNLVGICALSGAFGLADAHGQGGMVGELCLMQPEFVQLSRIQNGMDQDLKHWWRNIRRGGGNPWVGFKAIERP</sequence>
<evidence type="ECO:0000256" key="1">
    <source>
        <dbReference type="ARBA" id="ARBA00004141"/>
    </source>
</evidence>
<keyword evidence="3" id="KW-0813">Transport</keyword>
<evidence type="ECO:0000313" key="9">
    <source>
        <dbReference type="Proteomes" id="UP000886885"/>
    </source>
</evidence>
<comment type="caution">
    <text evidence="8">The sequence shown here is derived from an EMBL/GenBank/DDBJ whole genome shotgun (WGS) entry which is preliminary data.</text>
</comment>
<keyword evidence="6 7" id="KW-0472">Membrane</keyword>
<name>A0A8X8CDL4_POPTO</name>
<comment type="similarity">
    <text evidence="2">Belongs to the SLC29A/ENT transporter (TC 2.A.57) family.</text>
</comment>
<protein>
    <submittedName>
        <fullName evidence="8">Uncharacterized protein</fullName>
    </submittedName>
</protein>
<feature type="transmembrane region" description="Helical" evidence="7">
    <location>
        <begin position="21"/>
        <end position="40"/>
    </location>
</feature>
<dbReference type="InterPro" id="IPR002259">
    <property type="entry name" value="Eqnu_transpt"/>
</dbReference>
<dbReference type="GO" id="GO:0005337">
    <property type="term" value="F:nucleoside transmembrane transporter activity"/>
    <property type="evidence" value="ECO:0007669"/>
    <property type="project" value="InterPro"/>
</dbReference>
<evidence type="ECO:0000256" key="4">
    <source>
        <dbReference type="ARBA" id="ARBA00022692"/>
    </source>
</evidence>
<keyword evidence="4 7" id="KW-0812">Transmembrane</keyword>
<dbReference type="GO" id="GO:0005886">
    <property type="term" value="C:plasma membrane"/>
    <property type="evidence" value="ECO:0007669"/>
    <property type="project" value="TreeGrafter"/>
</dbReference>
<dbReference type="PANTHER" id="PTHR10332:SF30">
    <property type="entry name" value="EQUILIBRATIVE NUCLEOTIDE TRANSPORTER 2"/>
    <property type="match status" value="1"/>
</dbReference>
<gene>
    <name evidence="8" type="ORF">POTOM_045872</name>
</gene>
<evidence type="ECO:0000256" key="5">
    <source>
        <dbReference type="ARBA" id="ARBA00022989"/>
    </source>
</evidence>
<evidence type="ECO:0000313" key="8">
    <source>
        <dbReference type="EMBL" id="KAG6751339.1"/>
    </source>
</evidence>
<reference evidence="8" key="1">
    <citation type="journal article" date="2020" name="bioRxiv">
        <title>Hybrid origin of Populus tomentosa Carr. identified through genome sequencing and phylogenomic analysis.</title>
        <authorList>
            <person name="An X."/>
            <person name="Gao K."/>
            <person name="Chen Z."/>
            <person name="Li J."/>
            <person name="Yang X."/>
            <person name="Yang X."/>
            <person name="Zhou J."/>
            <person name="Guo T."/>
            <person name="Zhao T."/>
            <person name="Huang S."/>
            <person name="Miao D."/>
            <person name="Khan W.U."/>
            <person name="Rao P."/>
            <person name="Ye M."/>
            <person name="Lei B."/>
            <person name="Liao W."/>
            <person name="Wang J."/>
            <person name="Ji L."/>
            <person name="Li Y."/>
            <person name="Guo B."/>
            <person name="Mustafa N.S."/>
            <person name="Li S."/>
            <person name="Yun Q."/>
            <person name="Keller S.R."/>
            <person name="Mao J."/>
            <person name="Zhang R."/>
            <person name="Strauss S.H."/>
        </authorList>
    </citation>
    <scope>NUCLEOTIDE SEQUENCE</scope>
    <source>
        <strain evidence="8">GM15</strain>
        <tissue evidence="8">Leaf</tissue>
    </source>
</reference>
<keyword evidence="9" id="KW-1185">Reference proteome</keyword>
<keyword evidence="5 7" id="KW-1133">Transmembrane helix</keyword>
<evidence type="ECO:0000256" key="3">
    <source>
        <dbReference type="ARBA" id="ARBA00022448"/>
    </source>
</evidence>
<evidence type="ECO:0000256" key="6">
    <source>
        <dbReference type="ARBA" id="ARBA00023136"/>
    </source>
</evidence>
<proteinExistence type="inferred from homology"/>
<evidence type="ECO:0000256" key="2">
    <source>
        <dbReference type="ARBA" id="ARBA00007965"/>
    </source>
</evidence>
<accession>A0A8X8CDL4</accession>
<dbReference type="EMBL" id="JAAWWB010000026">
    <property type="protein sequence ID" value="KAG6751339.1"/>
    <property type="molecule type" value="Genomic_DNA"/>
</dbReference>
<dbReference type="AlphaFoldDB" id="A0A8X8CDL4"/>
<dbReference type="PANTHER" id="PTHR10332">
    <property type="entry name" value="EQUILIBRATIVE NUCLEOSIDE TRANSPORTER"/>
    <property type="match status" value="1"/>
</dbReference>
<evidence type="ECO:0000256" key="7">
    <source>
        <dbReference type="SAM" id="Phobius"/>
    </source>
</evidence>
<dbReference type="PROSITE" id="PS51257">
    <property type="entry name" value="PROKAR_LIPOPROTEIN"/>
    <property type="match status" value="1"/>
</dbReference>
<dbReference type="Proteomes" id="UP000886885">
    <property type="component" value="Chromosome 13D"/>
</dbReference>